<evidence type="ECO:0000256" key="10">
    <source>
        <dbReference type="ARBA" id="ARBA00022842"/>
    </source>
</evidence>
<comment type="subunit">
    <text evidence="4">Monomer.</text>
</comment>
<dbReference type="Gene3D" id="3.30.420.10">
    <property type="entry name" value="Ribonuclease H-like superfamily/Ribonuclease H"/>
    <property type="match status" value="1"/>
</dbReference>
<reference evidence="12 13" key="1">
    <citation type="submission" date="2018-04" db="EMBL/GenBank/DDBJ databases">
        <title>Novel Campyloabacter and Helicobacter Species and Strains.</title>
        <authorList>
            <person name="Mannion A.J."/>
            <person name="Shen Z."/>
            <person name="Fox J.G."/>
        </authorList>
    </citation>
    <scope>NUCLEOTIDE SEQUENCE [LARGE SCALE GENOMIC DNA]</scope>
    <source>
        <strain evidence="12 13">MIT 97-5075</strain>
    </source>
</reference>
<dbReference type="InterPro" id="IPR012337">
    <property type="entry name" value="RNaseH-like_sf"/>
</dbReference>
<dbReference type="InterPro" id="IPR036397">
    <property type="entry name" value="RNaseH_sf"/>
</dbReference>
<dbReference type="InterPro" id="IPR050092">
    <property type="entry name" value="RNase_H"/>
</dbReference>
<comment type="catalytic activity">
    <reaction evidence="1">
        <text>Endonucleolytic cleavage to 5'-phosphomonoester.</text>
        <dbReference type="EC" id="3.1.26.4"/>
    </reaction>
</comment>
<protein>
    <recommendedName>
        <fullName evidence="5">ribonuclease H</fullName>
        <ecNumber evidence="5">3.1.26.4</ecNumber>
    </recommendedName>
</protein>
<organism evidence="12 13">
    <name type="scientific">Helicobacter aurati</name>
    <dbReference type="NCBI Taxonomy" id="137778"/>
    <lineage>
        <taxon>Bacteria</taxon>
        <taxon>Pseudomonadati</taxon>
        <taxon>Campylobacterota</taxon>
        <taxon>Epsilonproteobacteria</taxon>
        <taxon>Campylobacterales</taxon>
        <taxon>Helicobacteraceae</taxon>
        <taxon>Helicobacter</taxon>
    </lineage>
</organism>
<dbReference type="Proteomes" id="UP000256424">
    <property type="component" value="Unassembled WGS sequence"/>
</dbReference>
<evidence type="ECO:0000256" key="8">
    <source>
        <dbReference type="ARBA" id="ARBA00022759"/>
    </source>
</evidence>
<keyword evidence="6" id="KW-0540">Nuclease</keyword>
<dbReference type="EC" id="3.1.26.4" evidence="5"/>
<dbReference type="OrthoDB" id="7845843at2"/>
<dbReference type="EMBL" id="NXLW01000010">
    <property type="protein sequence ID" value="RDU71648.1"/>
    <property type="molecule type" value="Genomic_DNA"/>
</dbReference>
<keyword evidence="10" id="KW-0460">Magnesium</keyword>
<accession>A0A3D8J2B4</accession>
<dbReference type="RefSeq" id="WP_104763435.1">
    <property type="nucleotide sequence ID" value="NZ_FZPM01000023.1"/>
</dbReference>
<comment type="caution">
    <text evidence="12">The sequence shown here is derived from an EMBL/GenBank/DDBJ whole genome shotgun (WGS) entry which is preliminary data.</text>
</comment>
<keyword evidence="13" id="KW-1185">Reference proteome</keyword>
<dbReference type="PANTHER" id="PTHR10642:SF26">
    <property type="entry name" value="RIBONUCLEASE H1"/>
    <property type="match status" value="1"/>
</dbReference>
<dbReference type="PROSITE" id="PS50879">
    <property type="entry name" value="RNASE_H_1"/>
    <property type="match status" value="1"/>
</dbReference>
<dbReference type="GO" id="GO:0004523">
    <property type="term" value="F:RNA-DNA hybrid ribonuclease activity"/>
    <property type="evidence" value="ECO:0007669"/>
    <property type="project" value="UniProtKB-EC"/>
</dbReference>
<evidence type="ECO:0000256" key="2">
    <source>
        <dbReference type="ARBA" id="ARBA00001946"/>
    </source>
</evidence>
<comment type="cofactor">
    <cofactor evidence="2">
        <name>Mg(2+)</name>
        <dbReference type="ChEBI" id="CHEBI:18420"/>
    </cofactor>
</comment>
<dbReference type="InterPro" id="IPR002156">
    <property type="entry name" value="RNaseH_domain"/>
</dbReference>
<keyword evidence="7" id="KW-0479">Metal-binding</keyword>
<evidence type="ECO:0000313" key="13">
    <source>
        <dbReference type="Proteomes" id="UP000256424"/>
    </source>
</evidence>
<dbReference type="SUPFAM" id="SSF53098">
    <property type="entry name" value="Ribonuclease H-like"/>
    <property type="match status" value="1"/>
</dbReference>
<evidence type="ECO:0000259" key="11">
    <source>
        <dbReference type="PROSITE" id="PS50879"/>
    </source>
</evidence>
<evidence type="ECO:0000256" key="5">
    <source>
        <dbReference type="ARBA" id="ARBA00012180"/>
    </source>
</evidence>
<dbReference type="InterPro" id="IPR022892">
    <property type="entry name" value="RNaseHI"/>
</dbReference>
<dbReference type="AlphaFoldDB" id="A0A3D8J2B4"/>
<evidence type="ECO:0000256" key="9">
    <source>
        <dbReference type="ARBA" id="ARBA00022801"/>
    </source>
</evidence>
<evidence type="ECO:0000256" key="3">
    <source>
        <dbReference type="ARBA" id="ARBA00005300"/>
    </source>
</evidence>
<sequence>MKQVTLYTDGSSLGNPGPSGYCALLEYITKNEQIFYKQVSGGEAYSTNGRMELKAVIEGLRVLHEPCEILIISDSKYICDSITIHLPNWLNKGFKEVKHTDLWGEYIHLSQSHVISTQWIKAHNGNPQNEHCDKIAKENAKQYSKSRIAIPTKLS</sequence>
<comment type="similarity">
    <text evidence="3">Belongs to the RNase H family.</text>
</comment>
<name>A0A3D8J2B4_9HELI</name>
<evidence type="ECO:0000256" key="6">
    <source>
        <dbReference type="ARBA" id="ARBA00022722"/>
    </source>
</evidence>
<dbReference type="GO" id="GO:0046872">
    <property type="term" value="F:metal ion binding"/>
    <property type="evidence" value="ECO:0007669"/>
    <property type="project" value="UniProtKB-KW"/>
</dbReference>
<dbReference type="CDD" id="cd09278">
    <property type="entry name" value="RNase_HI_prokaryote_like"/>
    <property type="match status" value="1"/>
</dbReference>
<gene>
    <name evidence="12" type="ORF">CQA66_05980</name>
</gene>
<dbReference type="GO" id="GO:0003676">
    <property type="term" value="F:nucleic acid binding"/>
    <property type="evidence" value="ECO:0007669"/>
    <property type="project" value="InterPro"/>
</dbReference>
<dbReference type="GO" id="GO:0043137">
    <property type="term" value="P:DNA replication, removal of RNA primer"/>
    <property type="evidence" value="ECO:0007669"/>
    <property type="project" value="TreeGrafter"/>
</dbReference>
<evidence type="ECO:0000256" key="4">
    <source>
        <dbReference type="ARBA" id="ARBA00011245"/>
    </source>
</evidence>
<evidence type="ECO:0000256" key="7">
    <source>
        <dbReference type="ARBA" id="ARBA00022723"/>
    </source>
</evidence>
<dbReference type="Pfam" id="PF00075">
    <property type="entry name" value="RNase_H"/>
    <property type="match status" value="1"/>
</dbReference>
<proteinExistence type="inferred from homology"/>
<evidence type="ECO:0000256" key="1">
    <source>
        <dbReference type="ARBA" id="ARBA00000077"/>
    </source>
</evidence>
<dbReference type="PANTHER" id="PTHR10642">
    <property type="entry name" value="RIBONUCLEASE H1"/>
    <property type="match status" value="1"/>
</dbReference>
<feature type="domain" description="RNase H type-1" evidence="11">
    <location>
        <begin position="1"/>
        <end position="141"/>
    </location>
</feature>
<keyword evidence="8" id="KW-0255">Endonuclease</keyword>
<keyword evidence="9" id="KW-0378">Hydrolase</keyword>
<evidence type="ECO:0000313" key="12">
    <source>
        <dbReference type="EMBL" id="RDU71648.1"/>
    </source>
</evidence>